<evidence type="ECO:0000313" key="2">
    <source>
        <dbReference type="Proteomes" id="UP000244334"/>
    </source>
</evidence>
<organism evidence="1 2">
    <name type="scientific">Candidatus Erwinia dacicola</name>
    <dbReference type="NCBI Taxonomy" id="252393"/>
    <lineage>
        <taxon>Bacteria</taxon>
        <taxon>Pseudomonadati</taxon>
        <taxon>Pseudomonadota</taxon>
        <taxon>Gammaproteobacteria</taxon>
        <taxon>Enterobacterales</taxon>
        <taxon>Erwiniaceae</taxon>
        <taxon>Erwinia</taxon>
    </lineage>
</organism>
<dbReference type="Proteomes" id="UP000244334">
    <property type="component" value="Unassembled WGS sequence"/>
</dbReference>
<proteinExistence type="predicted"/>
<sequence length="40" mass="4869">MAFRLKTRQKLQSFKMLIYLRTDKVKTCFYAQKLEIISNI</sequence>
<evidence type="ECO:0000313" key="1">
    <source>
        <dbReference type="EMBL" id="RAP71423.1"/>
    </source>
</evidence>
<keyword evidence="2" id="KW-1185">Reference proteome</keyword>
<comment type="caution">
    <text evidence="1">The sequence shown here is derived from an EMBL/GenBank/DDBJ whole genome shotgun (WGS) entry which is preliminary data.</text>
</comment>
<name>A0A328TPW8_9GAMM</name>
<gene>
    <name evidence="1" type="ORF">ACZ87_01765</name>
</gene>
<dbReference type="EMBL" id="LJAM02000146">
    <property type="protein sequence ID" value="RAP71423.1"/>
    <property type="molecule type" value="Genomic_DNA"/>
</dbReference>
<accession>A0A328TPW8</accession>
<protein>
    <submittedName>
        <fullName evidence="1">Uncharacterized protein</fullName>
    </submittedName>
</protein>
<dbReference type="AlphaFoldDB" id="A0A328TPW8"/>
<reference evidence="1" key="1">
    <citation type="submission" date="2018-04" db="EMBL/GenBank/DDBJ databases">
        <title>Genomes of the Obligate Erwinia dacicola and Facultative Enterobacter sp. OLF Endosymbionts of the Olive Fruit fly, Bactrocera oleae.</title>
        <authorList>
            <person name="Estes A.M."/>
            <person name="Hearn D.J."/>
            <person name="Agarwal S."/>
            <person name="Pierson E.A."/>
            <person name="Dunning-Hotopp J.C."/>
        </authorList>
    </citation>
    <scope>NUCLEOTIDE SEQUENCE [LARGE SCALE GENOMIC DNA]</scope>
    <source>
        <strain evidence="1">Oroville</strain>
    </source>
</reference>